<name>A0A509ELU3_9HYPH</name>
<evidence type="ECO:0000313" key="1">
    <source>
        <dbReference type="EMBL" id="VUD74469.1"/>
    </source>
</evidence>
<sequence length="203" mass="22325">MADNQGLRDRVGQILMSPACQFIDFTVDGTHIDGSGFSYVALSLVPKKKAGPGLNFNIKKLSKLAGAQYNQRENALEFPKANFGQNLWERRSIVHECTHALIDARKRKVTWVTNEACANIAEQLYNQCFQPPDPPANQIDVAAAVIANNILQKNQTSGSVMLTENDIIDLRLAILFNPTYVPIKKFFGGVSGSYGEDGLPLSK</sequence>
<proteinExistence type="predicted"/>
<reference evidence="1 2" key="1">
    <citation type="submission" date="2019-06" db="EMBL/GenBank/DDBJ databases">
        <authorList>
            <person name="Rodrigo-Torres L."/>
            <person name="Arahal R. D."/>
            <person name="Lucena T."/>
        </authorList>
    </citation>
    <scope>NUCLEOTIDE SEQUENCE [LARGE SCALE GENOMIC DNA]</scope>
    <source>
        <strain evidence="1 2">SB0023/3</strain>
    </source>
</reference>
<protein>
    <submittedName>
        <fullName evidence="1">Uncharacterized protein</fullName>
    </submittedName>
</protein>
<evidence type="ECO:0000313" key="2">
    <source>
        <dbReference type="Proteomes" id="UP000410984"/>
    </source>
</evidence>
<dbReference type="AlphaFoldDB" id="A0A509ELU3"/>
<dbReference type="EMBL" id="CABFPH010000127">
    <property type="protein sequence ID" value="VUD74469.1"/>
    <property type="molecule type" value="Genomic_DNA"/>
</dbReference>
<accession>A0A509ELU3</accession>
<dbReference type="Proteomes" id="UP000410984">
    <property type="component" value="Unassembled WGS sequence"/>
</dbReference>
<keyword evidence="2" id="KW-1185">Reference proteome</keyword>
<dbReference type="RefSeq" id="WP_142585769.1">
    <property type="nucleotide sequence ID" value="NZ_CABFPH010000127.1"/>
</dbReference>
<organism evidence="1 2">
    <name type="scientific">Methylobacterium symbioticum</name>
    <dbReference type="NCBI Taxonomy" id="2584084"/>
    <lineage>
        <taxon>Bacteria</taxon>
        <taxon>Pseudomonadati</taxon>
        <taxon>Pseudomonadota</taxon>
        <taxon>Alphaproteobacteria</taxon>
        <taxon>Hyphomicrobiales</taxon>
        <taxon>Methylobacteriaceae</taxon>
        <taxon>Methylobacterium</taxon>
    </lineage>
</organism>
<gene>
    <name evidence="1" type="ORF">MET9862_05099</name>
</gene>
<dbReference type="OrthoDB" id="8441555at2"/>